<name>A0A3B0JT48_DROGU</name>
<feature type="transmembrane region" description="Helical" evidence="2">
    <location>
        <begin position="68"/>
        <end position="88"/>
    </location>
</feature>
<dbReference type="GO" id="GO:0016020">
    <property type="term" value="C:membrane"/>
    <property type="evidence" value="ECO:0007669"/>
    <property type="project" value="UniProtKB-SubCell"/>
</dbReference>
<keyword evidence="1 2" id="KW-0812">Transmembrane</keyword>
<gene>
    <name evidence="3" type="ORF">DGUA_6G007469</name>
</gene>
<dbReference type="PANTHER" id="PTHR12226">
    <property type="entry name" value="MANNOSE-P-DOLICHOL UTILIZATION DEFECT 1 LEC35 -RELATED"/>
    <property type="match status" value="1"/>
</dbReference>
<comment type="subcellular location">
    <subcellularLocation>
        <location evidence="1">Membrane</location>
        <topology evidence="1">Multi-pass membrane protein</topology>
    </subcellularLocation>
</comment>
<feature type="transmembrane region" description="Helical" evidence="2">
    <location>
        <begin position="133"/>
        <end position="159"/>
    </location>
</feature>
<feature type="transmembrane region" description="Helical" evidence="2">
    <location>
        <begin position="16"/>
        <end position="36"/>
    </location>
</feature>
<evidence type="ECO:0000256" key="2">
    <source>
        <dbReference type="SAM" id="Phobius"/>
    </source>
</evidence>
<dbReference type="EMBL" id="OUUW01000002">
    <property type="protein sequence ID" value="SPP76869.1"/>
    <property type="molecule type" value="Genomic_DNA"/>
</dbReference>
<feature type="transmembrane region" description="Helical" evidence="2">
    <location>
        <begin position="100"/>
        <end position="121"/>
    </location>
</feature>
<proteinExistence type="predicted"/>
<reference evidence="4" key="1">
    <citation type="submission" date="2018-01" db="EMBL/GenBank/DDBJ databases">
        <authorList>
            <person name="Alioto T."/>
            <person name="Alioto T."/>
        </authorList>
    </citation>
    <scope>NUCLEOTIDE SEQUENCE [LARGE SCALE GENOMIC DNA]</scope>
</reference>
<feature type="transmembrane region" description="Helical" evidence="2">
    <location>
        <begin position="214"/>
        <end position="235"/>
    </location>
</feature>
<keyword evidence="4" id="KW-1185">Reference proteome</keyword>
<dbReference type="STRING" id="7266.A0A3B0JT48"/>
<protein>
    <submittedName>
        <fullName evidence="3">Blast:PQ-loop repeat-containing protein 3</fullName>
    </submittedName>
</protein>
<dbReference type="PIRSF" id="PIRSF023381">
    <property type="entry name" value="MannP-dilichol_defect-1p"/>
    <property type="match status" value="1"/>
</dbReference>
<evidence type="ECO:0000313" key="4">
    <source>
        <dbReference type="Proteomes" id="UP000268350"/>
    </source>
</evidence>
<dbReference type="InterPro" id="IPR016817">
    <property type="entry name" value="MannP-dilichol_defect-1"/>
</dbReference>
<dbReference type="PANTHER" id="PTHR12226:SF3">
    <property type="entry name" value="SOLUTE CARRIER FAMILY 66 MEMBER 3"/>
    <property type="match status" value="1"/>
</dbReference>
<dbReference type="AlphaFoldDB" id="A0A3B0JT48"/>
<dbReference type="Proteomes" id="UP000268350">
    <property type="component" value="Unassembled WGS sequence"/>
</dbReference>
<keyword evidence="1 2" id="KW-0472">Membrane</keyword>
<evidence type="ECO:0000256" key="1">
    <source>
        <dbReference type="PIRNR" id="PIRNR023381"/>
    </source>
</evidence>
<evidence type="ECO:0000313" key="3">
    <source>
        <dbReference type="EMBL" id="SPP76869.1"/>
    </source>
</evidence>
<sequence>MAGGLSEVVSEYLDKGLVLVIADLLSLITVSSCLVIKVPQINTIRENQSSKGEPATLHILSAHSYFTLLAYIGISVLGLCLELFSYTVMISYNYTSDYDFLSYMEYPVLLLQEYILIYYAFKYQNLLGKKTQIFAVAYVIIATLIYLKLFPIIILTFLVPFCTPIGATSKVLQLLAILRTKDASSVSRTTWALSAFTNMTRIYTVYVQSHDLMLLSNFLISTFLSASVFAAACFYKKKVKKA</sequence>
<organism evidence="3 4">
    <name type="scientific">Drosophila guanche</name>
    <name type="common">Fruit fly</name>
    <dbReference type="NCBI Taxonomy" id="7266"/>
    <lineage>
        <taxon>Eukaryota</taxon>
        <taxon>Metazoa</taxon>
        <taxon>Ecdysozoa</taxon>
        <taxon>Arthropoda</taxon>
        <taxon>Hexapoda</taxon>
        <taxon>Insecta</taxon>
        <taxon>Pterygota</taxon>
        <taxon>Neoptera</taxon>
        <taxon>Endopterygota</taxon>
        <taxon>Diptera</taxon>
        <taxon>Brachycera</taxon>
        <taxon>Muscomorpha</taxon>
        <taxon>Ephydroidea</taxon>
        <taxon>Drosophilidae</taxon>
        <taxon>Drosophila</taxon>
        <taxon>Sophophora</taxon>
    </lineage>
</organism>
<accession>A0A3B0JT48</accession>
<dbReference type="OrthoDB" id="271506at2759"/>
<keyword evidence="1 2" id="KW-1133">Transmembrane helix</keyword>